<dbReference type="AlphaFoldDB" id="A0A8X6UQY5"/>
<dbReference type="Proteomes" id="UP000887013">
    <property type="component" value="Unassembled WGS sequence"/>
</dbReference>
<evidence type="ECO:0000313" key="1">
    <source>
        <dbReference type="EMBL" id="GFU33891.1"/>
    </source>
</evidence>
<protein>
    <submittedName>
        <fullName evidence="1">Uncharacterized protein</fullName>
    </submittedName>
</protein>
<evidence type="ECO:0000313" key="2">
    <source>
        <dbReference type="Proteomes" id="UP000887013"/>
    </source>
</evidence>
<organism evidence="1 2">
    <name type="scientific">Nephila pilipes</name>
    <name type="common">Giant wood spider</name>
    <name type="synonym">Nephila maculata</name>
    <dbReference type="NCBI Taxonomy" id="299642"/>
    <lineage>
        <taxon>Eukaryota</taxon>
        <taxon>Metazoa</taxon>
        <taxon>Ecdysozoa</taxon>
        <taxon>Arthropoda</taxon>
        <taxon>Chelicerata</taxon>
        <taxon>Arachnida</taxon>
        <taxon>Araneae</taxon>
        <taxon>Araneomorphae</taxon>
        <taxon>Entelegynae</taxon>
        <taxon>Araneoidea</taxon>
        <taxon>Nephilidae</taxon>
        <taxon>Nephila</taxon>
    </lineage>
</organism>
<accession>A0A8X6UQY5</accession>
<dbReference type="EMBL" id="BMAW01130173">
    <property type="protein sequence ID" value="GFU33891.1"/>
    <property type="molecule type" value="Genomic_DNA"/>
</dbReference>
<reference evidence="1" key="1">
    <citation type="submission" date="2020-08" db="EMBL/GenBank/DDBJ databases">
        <title>Multicomponent nature underlies the extraordinary mechanical properties of spider dragline silk.</title>
        <authorList>
            <person name="Kono N."/>
            <person name="Nakamura H."/>
            <person name="Mori M."/>
            <person name="Yoshida Y."/>
            <person name="Ohtoshi R."/>
            <person name="Malay A.D."/>
            <person name="Moran D.A.P."/>
            <person name="Tomita M."/>
            <person name="Numata K."/>
            <person name="Arakawa K."/>
        </authorList>
    </citation>
    <scope>NUCLEOTIDE SEQUENCE</scope>
</reference>
<comment type="caution">
    <text evidence="1">The sequence shown here is derived from an EMBL/GenBank/DDBJ whole genome shotgun (WGS) entry which is preliminary data.</text>
</comment>
<gene>
    <name evidence="1" type="ORF">NPIL_698091</name>
</gene>
<proteinExistence type="predicted"/>
<sequence>MKKLFLFKAAKSSSFLWRLVSTEVPIIPECQAMEPHEFIVRVNPATTLIFSFSVSCSFVRSPSNANPYFTQDFFSRSDRFLKGSSRQWRKFIFRACG</sequence>
<keyword evidence="2" id="KW-1185">Reference proteome</keyword>
<name>A0A8X6UQY5_NEPPI</name>